<evidence type="ECO:0000313" key="10">
    <source>
        <dbReference type="Proteomes" id="UP000268094"/>
    </source>
</evidence>
<dbReference type="Gene3D" id="1.10.357.10">
    <property type="entry name" value="Tetracycline Repressor, domain 2"/>
    <property type="match status" value="1"/>
</dbReference>
<evidence type="ECO:0000256" key="1">
    <source>
        <dbReference type="ARBA" id="ARBA00002856"/>
    </source>
</evidence>
<dbReference type="Pfam" id="PF02909">
    <property type="entry name" value="TetR_C_1"/>
    <property type="match status" value="1"/>
</dbReference>
<dbReference type="SUPFAM" id="SSF46689">
    <property type="entry name" value="Homeodomain-like"/>
    <property type="match status" value="1"/>
</dbReference>
<feature type="region of interest" description="Disordered" evidence="7">
    <location>
        <begin position="1"/>
        <end position="28"/>
    </location>
</feature>
<protein>
    <submittedName>
        <fullName evidence="9">TetR family transcriptional regulator</fullName>
    </submittedName>
</protein>
<keyword evidence="10" id="KW-1185">Reference proteome</keyword>
<dbReference type="InterPro" id="IPR001647">
    <property type="entry name" value="HTH_TetR"/>
</dbReference>
<dbReference type="OrthoDB" id="329481at2"/>
<dbReference type="AlphaFoldDB" id="A0A3A8JHT6"/>
<comment type="caution">
    <text evidence="9">The sequence shown here is derived from an EMBL/GenBank/DDBJ whole genome shotgun (WGS) entry which is preliminary data.</text>
</comment>
<keyword evidence="3" id="KW-0805">Transcription regulation</keyword>
<keyword evidence="2" id="KW-0678">Repressor</keyword>
<keyword evidence="4 6" id="KW-0238">DNA-binding</keyword>
<evidence type="ECO:0000313" key="9">
    <source>
        <dbReference type="EMBL" id="RKG91884.1"/>
    </source>
</evidence>
<organism evidence="9 10">
    <name type="scientific">Corallococcus terminator</name>
    <dbReference type="NCBI Taxonomy" id="2316733"/>
    <lineage>
        <taxon>Bacteria</taxon>
        <taxon>Pseudomonadati</taxon>
        <taxon>Myxococcota</taxon>
        <taxon>Myxococcia</taxon>
        <taxon>Myxococcales</taxon>
        <taxon>Cystobacterineae</taxon>
        <taxon>Myxococcaceae</taxon>
        <taxon>Corallococcus</taxon>
    </lineage>
</organism>
<dbReference type="SUPFAM" id="SSF48498">
    <property type="entry name" value="Tetracyclin repressor-like, C-terminal domain"/>
    <property type="match status" value="1"/>
</dbReference>
<proteinExistence type="predicted"/>
<dbReference type="InterPro" id="IPR036271">
    <property type="entry name" value="Tet_transcr_reg_TetR-rel_C_sf"/>
</dbReference>
<dbReference type="PROSITE" id="PS50977">
    <property type="entry name" value="HTH_TETR_2"/>
    <property type="match status" value="1"/>
</dbReference>
<keyword evidence="5" id="KW-0804">Transcription</keyword>
<dbReference type="RefSeq" id="WP_120540045.1">
    <property type="nucleotide sequence ID" value="NZ_RAVZ01000037.1"/>
</dbReference>
<dbReference type="EMBL" id="RAVZ01000037">
    <property type="protein sequence ID" value="RKG91884.1"/>
    <property type="molecule type" value="Genomic_DNA"/>
</dbReference>
<reference evidence="10" key="1">
    <citation type="submission" date="2018-09" db="EMBL/GenBank/DDBJ databases">
        <authorList>
            <person name="Livingstone P.G."/>
            <person name="Whitworth D.E."/>
        </authorList>
    </citation>
    <scope>NUCLEOTIDE SEQUENCE [LARGE SCALE GENOMIC DNA]</scope>
    <source>
        <strain evidence="10">CA054A</strain>
    </source>
</reference>
<dbReference type="PANTHER" id="PTHR30055:SF151">
    <property type="entry name" value="TRANSCRIPTIONAL REGULATORY PROTEIN"/>
    <property type="match status" value="1"/>
</dbReference>
<dbReference type="Proteomes" id="UP000268094">
    <property type="component" value="Unassembled WGS sequence"/>
</dbReference>
<dbReference type="GO" id="GO:0003700">
    <property type="term" value="F:DNA-binding transcription factor activity"/>
    <property type="evidence" value="ECO:0007669"/>
    <property type="project" value="TreeGrafter"/>
</dbReference>
<feature type="DNA-binding region" description="H-T-H motif" evidence="6">
    <location>
        <begin position="50"/>
        <end position="69"/>
    </location>
</feature>
<evidence type="ECO:0000256" key="7">
    <source>
        <dbReference type="SAM" id="MobiDB-lite"/>
    </source>
</evidence>
<dbReference type="PRINTS" id="PR00400">
    <property type="entry name" value="TETREPRESSOR"/>
</dbReference>
<evidence type="ECO:0000256" key="2">
    <source>
        <dbReference type="ARBA" id="ARBA00022491"/>
    </source>
</evidence>
<dbReference type="GO" id="GO:0045892">
    <property type="term" value="P:negative regulation of DNA-templated transcription"/>
    <property type="evidence" value="ECO:0007669"/>
    <property type="project" value="InterPro"/>
</dbReference>
<dbReference type="InterPro" id="IPR004111">
    <property type="entry name" value="Repressor_TetR_C"/>
</dbReference>
<evidence type="ECO:0000256" key="6">
    <source>
        <dbReference type="PROSITE-ProRule" id="PRU00335"/>
    </source>
</evidence>
<dbReference type="GO" id="GO:0000976">
    <property type="term" value="F:transcription cis-regulatory region binding"/>
    <property type="evidence" value="ECO:0007669"/>
    <property type="project" value="TreeGrafter"/>
</dbReference>
<sequence length="249" mass="26321">MSDPAPRAGLAPTGATPRRGRPRGGSGLTREKVLQTALTLVDRDGTEALSMRKLATVLGVDAMSLYHHVANKDAVLDGVAELFLAAIEPPGPTGDWREDVRALAAAFRHAAVQHPRAAPLVLTRQLKSNQGLAGTESALAILHAAGFPPEEAVHALRSVLAFLVGTLLREVSSGPTFSGQNLGGLAGRRADLKDSGFPHVAWAAPHLAACHHLTEFNFGLELLVAALEQRLSPRRAPSPRAGPRTRKAR</sequence>
<evidence type="ECO:0000256" key="5">
    <source>
        <dbReference type="ARBA" id="ARBA00023163"/>
    </source>
</evidence>
<dbReference type="InterPro" id="IPR009057">
    <property type="entry name" value="Homeodomain-like_sf"/>
</dbReference>
<gene>
    <name evidence="9" type="ORF">D7V88_08180</name>
</gene>
<evidence type="ECO:0000256" key="4">
    <source>
        <dbReference type="ARBA" id="ARBA00023125"/>
    </source>
</evidence>
<dbReference type="PANTHER" id="PTHR30055">
    <property type="entry name" value="HTH-TYPE TRANSCRIPTIONAL REGULATOR RUTR"/>
    <property type="match status" value="1"/>
</dbReference>
<feature type="domain" description="HTH tetR-type" evidence="8">
    <location>
        <begin position="27"/>
        <end position="87"/>
    </location>
</feature>
<name>A0A3A8JHT6_9BACT</name>
<accession>A0A3A8JHT6</accession>
<dbReference type="InterPro" id="IPR003012">
    <property type="entry name" value="Tet_transcr_reg_TetR"/>
</dbReference>
<dbReference type="GO" id="GO:0046677">
    <property type="term" value="P:response to antibiotic"/>
    <property type="evidence" value="ECO:0007669"/>
    <property type="project" value="InterPro"/>
</dbReference>
<dbReference type="InterPro" id="IPR050109">
    <property type="entry name" value="HTH-type_TetR-like_transc_reg"/>
</dbReference>
<dbReference type="Pfam" id="PF00440">
    <property type="entry name" value="TetR_N"/>
    <property type="match status" value="1"/>
</dbReference>
<evidence type="ECO:0000259" key="8">
    <source>
        <dbReference type="PROSITE" id="PS50977"/>
    </source>
</evidence>
<evidence type="ECO:0000256" key="3">
    <source>
        <dbReference type="ARBA" id="ARBA00023015"/>
    </source>
</evidence>
<comment type="function">
    <text evidence="1">TetR is the repressor of the tetracycline resistance element; its N-terminal region forms a helix-turn-helix structure and binds DNA. Binding of tetracycline to TetR reduces the repressor affinity for the tetracycline resistance gene (tetA) promoter operator sites.</text>
</comment>